<feature type="compositionally biased region" description="Basic and acidic residues" evidence="1">
    <location>
        <begin position="202"/>
        <end position="220"/>
    </location>
</feature>
<protein>
    <submittedName>
        <fullName evidence="2">Uncharacterized protein</fullName>
    </submittedName>
</protein>
<gene>
    <name evidence="2" type="ORF">Nans01_48510</name>
</gene>
<reference evidence="2" key="1">
    <citation type="submission" date="2023-02" db="EMBL/GenBank/DDBJ databases">
        <title>Nocardiopsis ansamitocini NBRC 112285.</title>
        <authorList>
            <person name="Ichikawa N."/>
            <person name="Sato H."/>
            <person name="Tonouchi N."/>
        </authorList>
    </citation>
    <scope>NUCLEOTIDE SEQUENCE</scope>
    <source>
        <strain evidence="2">NBRC 112285</strain>
    </source>
</reference>
<evidence type="ECO:0000256" key="1">
    <source>
        <dbReference type="SAM" id="MobiDB-lite"/>
    </source>
</evidence>
<dbReference type="AlphaFoldDB" id="A0A9W6PA75"/>
<proteinExistence type="predicted"/>
<dbReference type="Proteomes" id="UP001165092">
    <property type="component" value="Unassembled WGS sequence"/>
</dbReference>
<feature type="region of interest" description="Disordered" evidence="1">
    <location>
        <begin position="84"/>
        <end position="115"/>
    </location>
</feature>
<dbReference type="EMBL" id="BSQG01000017">
    <property type="protein sequence ID" value="GLU50500.1"/>
    <property type="molecule type" value="Genomic_DNA"/>
</dbReference>
<organism evidence="2 3">
    <name type="scientific">Nocardiopsis ansamitocini</name>
    <dbReference type="NCBI Taxonomy" id="1670832"/>
    <lineage>
        <taxon>Bacteria</taxon>
        <taxon>Bacillati</taxon>
        <taxon>Actinomycetota</taxon>
        <taxon>Actinomycetes</taxon>
        <taxon>Streptosporangiales</taxon>
        <taxon>Nocardiopsidaceae</taxon>
        <taxon>Nocardiopsis</taxon>
    </lineage>
</organism>
<accession>A0A9W6PA75</accession>
<evidence type="ECO:0000313" key="3">
    <source>
        <dbReference type="Proteomes" id="UP001165092"/>
    </source>
</evidence>
<feature type="region of interest" description="Disordered" evidence="1">
    <location>
        <begin position="189"/>
        <end position="228"/>
    </location>
</feature>
<sequence length="333" mass="33635">MVFTDRKRRDLPARTVRHSVNPLLARVLAVGGIAAAGWLLGGAGAALADDIPAQSPVELSAVTGNVQRVAEKSLSTDGVARRLDESTRPLSGSSLSETASSAGETARHTVENTADGAGGIVSGTLKAGEKVGSYADSSLISGEGALAESISAGLARPAEEIKDGLQKVVNDVPVHRSLPDLDLTGLPALQAKPEQSAPVAPESEKSDRADQDDLAARESRAPAASRVASAHGGITAIDNHAVAASRALVGSTLSAEKSDSSADSAKPGDNPWRPGADSSTGAVSSSGAPSPAAAGFLVHRADSQRLIVGFAVLPGDPTLVVRDATDDPSFSPD</sequence>
<name>A0A9W6PA75_9ACTN</name>
<feature type="compositionally biased region" description="Low complexity" evidence="1">
    <location>
        <begin position="90"/>
        <end position="104"/>
    </location>
</feature>
<comment type="caution">
    <text evidence="2">The sequence shown here is derived from an EMBL/GenBank/DDBJ whole genome shotgun (WGS) entry which is preliminary data.</text>
</comment>
<feature type="compositionally biased region" description="Low complexity" evidence="1">
    <location>
        <begin position="275"/>
        <end position="293"/>
    </location>
</feature>
<evidence type="ECO:0000313" key="2">
    <source>
        <dbReference type="EMBL" id="GLU50500.1"/>
    </source>
</evidence>
<keyword evidence="3" id="KW-1185">Reference proteome</keyword>
<feature type="region of interest" description="Disordered" evidence="1">
    <location>
        <begin position="254"/>
        <end position="293"/>
    </location>
</feature>